<reference evidence="1" key="1">
    <citation type="submission" date="2018-02" db="EMBL/GenBank/DDBJ databases">
        <authorList>
            <person name="Cohen D.B."/>
            <person name="Kent A.D."/>
        </authorList>
    </citation>
    <scope>NUCLEOTIDE SEQUENCE</scope>
</reference>
<organism evidence="1">
    <name type="scientific">Fagus sylvatica</name>
    <name type="common">Beechnut</name>
    <dbReference type="NCBI Taxonomy" id="28930"/>
    <lineage>
        <taxon>Eukaryota</taxon>
        <taxon>Viridiplantae</taxon>
        <taxon>Streptophyta</taxon>
        <taxon>Embryophyta</taxon>
        <taxon>Tracheophyta</taxon>
        <taxon>Spermatophyta</taxon>
        <taxon>Magnoliopsida</taxon>
        <taxon>eudicotyledons</taxon>
        <taxon>Gunneridae</taxon>
        <taxon>Pentapetalae</taxon>
        <taxon>rosids</taxon>
        <taxon>fabids</taxon>
        <taxon>Fagales</taxon>
        <taxon>Fagaceae</taxon>
        <taxon>Fagus</taxon>
    </lineage>
</organism>
<dbReference type="EMBL" id="OIVN01000315">
    <property type="protein sequence ID" value="SPC78169.1"/>
    <property type="molecule type" value="Genomic_DNA"/>
</dbReference>
<name>A0A2N9EUC7_FAGSY</name>
<evidence type="ECO:0000313" key="1">
    <source>
        <dbReference type="EMBL" id="SPC78169.1"/>
    </source>
</evidence>
<sequence length="548" mass="60994">MQHIAGKLSTSSFQRYKVCMNRSSDERVMAPGSRGIGAVFVHFSGEDSDQTGDAFGEPRVPRRSWSRYLSNAPGLVGSTCCEPERLCARRRLSGRKNAFSSQRVFLQILSQFARIFDLAPDVRISTFLVPLESLRCLLLQVFRSGFRLDPIKSWRSESSTSCMNVSSFQRMPGLADQLVASQEDSARKRGNVGRKVPEFSAKPYFVGLFSRAWPCTEASLGSQDMILANGGRRNVPYAKGFDHNFLVSRPFWARKVSNRSSHYVLQNGQGSGQFDSAFGLVNRWTLVGLGTAWSNLGQTSVNPGQTWSTLVKLGQLWSNLGKCVPDLLLRECLMRAGSGSPRLCVPTPEKIPWFVSVCVLVTSGVQMDIPRVENDRTRTPIDDQFSPIRPTVYLAFLTLGLSVALSCRCLTEAVLPLLGFVADGGIPCGPFLRDFGSVCFRCHASSIEVVVALSVGSKCTRIPYFRLSYLIGRHFLNLRSAWLNLRLFQLIPDGGSTSLTSGLSSNFSGRGKIAPVWYNEINEFLIPGLRYYHRFGRFCKRCPFAWMM</sequence>
<proteinExistence type="predicted"/>
<protein>
    <submittedName>
        <fullName evidence="1">Uncharacterized protein</fullName>
    </submittedName>
</protein>
<dbReference type="AlphaFoldDB" id="A0A2N9EUC7"/>
<gene>
    <name evidence="1" type="ORF">FSB_LOCUS6051</name>
</gene>
<accession>A0A2N9EUC7</accession>